<evidence type="ECO:0000313" key="14">
    <source>
        <dbReference type="EMBL" id="OAT85738.1"/>
    </source>
</evidence>
<keyword evidence="5 13" id="KW-0808">Transferase</keyword>
<dbReference type="SUPFAM" id="SSF111337">
    <property type="entry name" value="QueA-like"/>
    <property type="match status" value="1"/>
</dbReference>
<evidence type="ECO:0000313" key="15">
    <source>
        <dbReference type="Proteomes" id="UP000078532"/>
    </source>
</evidence>
<dbReference type="Pfam" id="PF02547">
    <property type="entry name" value="Queuosine_synth"/>
    <property type="match status" value="1"/>
</dbReference>
<evidence type="ECO:0000256" key="1">
    <source>
        <dbReference type="ARBA" id="ARBA00004496"/>
    </source>
</evidence>
<evidence type="ECO:0000256" key="8">
    <source>
        <dbReference type="ARBA" id="ARBA00052751"/>
    </source>
</evidence>
<evidence type="ECO:0000256" key="12">
    <source>
        <dbReference type="ARBA" id="ARBA00076160"/>
    </source>
</evidence>
<gene>
    <name evidence="13" type="primary">queA</name>
    <name evidence="14" type="ORF">A6M21_04365</name>
</gene>
<evidence type="ECO:0000256" key="13">
    <source>
        <dbReference type="HAMAP-Rule" id="MF_00113"/>
    </source>
</evidence>
<evidence type="ECO:0000256" key="9">
    <source>
        <dbReference type="ARBA" id="ARBA00061210"/>
    </source>
</evidence>
<dbReference type="GO" id="GO:0008616">
    <property type="term" value="P:tRNA queuosine(34) biosynthetic process"/>
    <property type="evidence" value="ECO:0007669"/>
    <property type="project" value="UniProtKB-UniRule"/>
</dbReference>
<evidence type="ECO:0000256" key="10">
    <source>
        <dbReference type="ARBA" id="ARBA00066503"/>
    </source>
</evidence>
<evidence type="ECO:0000256" key="6">
    <source>
        <dbReference type="ARBA" id="ARBA00022691"/>
    </source>
</evidence>
<evidence type="ECO:0000256" key="11">
    <source>
        <dbReference type="ARBA" id="ARBA00069325"/>
    </source>
</evidence>
<keyword evidence="6 13" id="KW-0949">S-adenosyl-L-methionine</keyword>
<comment type="subcellular location">
    <subcellularLocation>
        <location evidence="1 13">Cytoplasm</location>
    </subcellularLocation>
</comment>
<evidence type="ECO:0000256" key="3">
    <source>
        <dbReference type="ARBA" id="ARBA00011245"/>
    </source>
</evidence>
<accession>A0A1B7LHL1</accession>
<dbReference type="EC" id="2.4.99.17" evidence="10 13"/>
<keyword evidence="14" id="KW-0413">Isomerase</keyword>
<keyword evidence="4 13" id="KW-0963">Cytoplasm</keyword>
<dbReference type="FunFam" id="3.40.1780.10:FF:000001">
    <property type="entry name" value="S-adenosylmethionine:tRNA ribosyltransferase-isomerase"/>
    <property type="match status" value="1"/>
</dbReference>
<dbReference type="UniPathway" id="UPA00392"/>
<name>A0A1B7LHL1_9FIRM</name>
<sequence>MNLSDFDYHLPPELIAQDPAPQRDQSRLMVLHRENGVVEHRLFRDLVEYLQPGDVLVLNETRVIPARLIGHKTDTGAQIEVLLLRRLDQGRWETLVRPGRRAGPGTRLVFGAGELTGLVMDRTDAGGRVVAFNSARPFDEVLTALGRMPLPPYIKKYPDDPQRYQTIYARQEGSAAAPTAGLHFTAELLRRIEAKGVCIVRVLLHVGLGTFRPVQVADITKHHMHAEYYEITPAAAQAVNAARKQGGRVFAVGTTTTRCLETAAKETGEIVPGAGWTEIFIYPGYCFQAIDGLVTNFHLPRSTLLMMISAFAGREKVLAAYRTAVEAGYRFFSFGDAMLIL</sequence>
<dbReference type="InterPro" id="IPR042118">
    <property type="entry name" value="QueA_dom1"/>
</dbReference>
<comment type="catalytic activity">
    <reaction evidence="8 13">
        <text>7-aminomethyl-7-carbaguanosine(34) in tRNA + S-adenosyl-L-methionine = epoxyqueuosine(34) in tRNA + adenine + L-methionine + 2 H(+)</text>
        <dbReference type="Rhea" id="RHEA:32155"/>
        <dbReference type="Rhea" id="RHEA-COMP:10342"/>
        <dbReference type="Rhea" id="RHEA-COMP:18582"/>
        <dbReference type="ChEBI" id="CHEBI:15378"/>
        <dbReference type="ChEBI" id="CHEBI:16708"/>
        <dbReference type="ChEBI" id="CHEBI:57844"/>
        <dbReference type="ChEBI" id="CHEBI:59789"/>
        <dbReference type="ChEBI" id="CHEBI:82833"/>
        <dbReference type="ChEBI" id="CHEBI:194443"/>
        <dbReference type="EC" id="2.4.99.17"/>
    </reaction>
</comment>
<dbReference type="Gene3D" id="3.40.1780.10">
    <property type="entry name" value="QueA-like"/>
    <property type="match status" value="1"/>
</dbReference>
<dbReference type="InterPro" id="IPR003699">
    <property type="entry name" value="QueA"/>
</dbReference>
<proteinExistence type="inferred from homology"/>
<keyword evidence="7 13" id="KW-0671">Queuosine biosynthesis</keyword>
<evidence type="ECO:0000256" key="5">
    <source>
        <dbReference type="ARBA" id="ARBA00022679"/>
    </source>
</evidence>
<dbReference type="NCBIfam" id="NF001140">
    <property type="entry name" value="PRK00147.1"/>
    <property type="match status" value="1"/>
</dbReference>
<dbReference type="EMBL" id="LYVF01000047">
    <property type="protein sequence ID" value="OAT85738.1"/>
    <property type="molecule type" value="Genomic_DNA"/>
</dbReference>
<dbReference type="Proteomes" id="UP000078532">
    <property type="component" value="Unassembled WGS sequence"/>
</dbReference>
<organism evidence="14 15">
    <name type="scientific">Desulfotomaculum copahuensis</name>
    <dbReference type="NCBI Taxonomy" id="1838280"/>
    <lineage>
        <taxon>Bacteria</taxon>
        <taxon>Bacillati</taxon>
        <taxon>Bacillota</taxon>
        <taxon>Clostridia</taxon>
        <taxon>Eubacteriales</taxon>
        <taxon>Desulfotomaculaceae</taxon>
        <taxon>Desulfotomaculum</taxon>
    </lineage>
</organism>
<dbReference type="RefSeq" id="WP_066666478.1">
    <property type="nucleotide sequence ID" value="NZ_LYVF01000047.1"/>
</dbReference>
<dbReference type="STRING" id="1838280.A6M21_04365"/>
<dbReference type="NCBIfam" id="TIGR00113">
    <property type="entry name" value="queA"/>
    <property type="match status" value="1"/>
</dbReference>
<dbReference type="AlphaFoldDB" id="A0A1B7LHL1"/>
<comment type="subunit">
    <text evidence="3 13">Monomer.</text>
</comment>
<dbReference type="OrthoDB" id="9805933at2"/>
<dbReference type="HAMAP" id="MF_00113">
    <property type="entry name" value="QueA"/>
    <property type="match status" value="1"/>
</dbReference>
<keyword evidence="15" id="KW-1185">Reference proteome</keyword>
<dbReference type="GO" id="GO:0005737">
    <property type="term" value="C:cytoplasm"/>
    <property type="evidence" value="ECO:0007669"/>
    <property type="project" value="UniProtKB-SubCell"/>
</dbReference>
<comment type="pathway">
    <text evidence="2 13">tRNA modification; tRNA-queuosine biosynthesis.</text>
</comment>
<evidence type="ECO:0000256" key="2">
    <source>
        <dbReference type="ARBA" id="ARBA00004691"/>
    </source>
</evidence>
<comment type="similarity">
    <text evidence="9 13">Belongs to the QueA family.</text>
</comment>
<protein>
    <recommendedName>
        <fullName evidence="11 13">S-adenosylmethionine:tRNA ribosyltransferase-isomerase</fullName>
        <ecNumber evidence="10 13">2.4.99.17</ecNumber>
    </recommendedName>
    <alternativeName>
        <fullName evidence="12 13">Queuosine biosynthesis protein QueA</fullName>
    </alternativeName>
</protein>
<comment type="caution">
    <text evidence="14">The sequence shown here is derived from an EMBL/GenBank/DDBJ whole genome shotgun (WGS) entry which is preliminary data.</text>
</comment>
<comment type="function">
    <text evidence="13">Transfers and isomerizes the ribose moiety from AdoMet to the 7-aminomethyl group of 7-deazaguanine (preQ1-tRNA) to give epoxyqueuosine (oQ-tRNA).</text>
</comment>
<evidence type="ECO:0000256" key="7">
    <source>
        <dbReference type="ARBA" id="ARBA00022785"/>
    </source>
</evidence>
<dbReference type="PANTHER" id="PTHR30307">
    <property type="entry name" value="S-ADENOSYLMETHIONINE:TRNA RIBOSYLTRANSFERASE-ISOMERASE"/>
    <property type="match status" value="1"/>
</dbReference>
<dbReference type="GO" id="GO:0051075">
    <property type="term" value="F:S-adenosylmethionine:tRNA ribosyltransferase-isomerase activity"/>
    <property type="evidence" value="ECO:0007669"/>
    <property type="project" value="UniProtKB-EC"/>
</dbReference>
<dbReference type="PANTHER" id="PTHR30307:SF0">
    <property type="entry name" value="S-ADENOSYLMETHIONINE:TRNA RIBOSYLTRANSFERASE-ISOMERASE"/>
    <property type="match status" value="1"/>
</dbReference>
<dbReference type="FunFam" id="2.40.10.240:FF:000002">
    <property type="entry name" value="S-adenosylmethionine:tRNA ribosyltransferase-isomerase"/>
    <property type="match status" value="1"/>
</dbReference>
<dbReference type="InterPro" id="IPR042119">
    <property type="entry name" value="QueA_dom2"/>
</dbReference>
<dbReference type="InterPro" id="IPR036100">
    <property type="entry name" value="QueA_sf"/>
</dbReference>
<evidence type="ECO:0000256" key="4">
    <source>
        <dbReference type="ARBA" id="ARBA00022490"/>
    </source>
</evidence>
<dbReference type="Gene3D" id="2.40.10.240">
    <property type="entry name" value="QueA-like"/>
    <property type="match status" value="1"/>
</dbReference>
<reference evidence="14 15" key="1">
    <citation type="submission" date="2016-04" db="EMBL/GenBank/DDBJ databases">
        <authorList>
            <person name="Evans L.H."/>
            <person name="Alamgir A."/>
            <person name="Owens N."/>
            <person name="Weber N.D."/>
            <person name="Virtaneva K."/>
            <person name="Barbian K."/>
            <person name="Babar A."/>
            <person name="Rosenke K."/>
        </authorList>
    </citation>
    <scope>NUCLEOTIDE SEQUENCE [LARGE SCALE GENOMIC DNA]</scope>
    <source>
        <strain evidence="14 15">LMa1</strain>
    </source>
</reference>